<dbReference type="Gene3D" id="3.90.700.10">
    <property type="entry name" value="Succinate dehydrogenase/fumarate reductase flavoprotein, catalytic domain"/>
    <property type="match status" value="1"/>
</dbReference>
<dbReference type="SUPFAM" id="SSF51905">
    <property type="entry name" value="FAD/NAD(P)-binding domain"/>
    <property type="match status" value="1"/>
</dbReference>
<dbReference type="EMBL" id="LICD01000094">
    <property type="protein sequence ID" value="KRO80841.1"/>
    <property type="molecule type" value="Genomic_DNA"/>
</dbReference>
<dbReference type="PANTHER" id="PTHR42716">
    <property type="entry name" value="L-ASPARTATE OXIDASE"/>
    <property type="match status" value="1"/>
</dbReference>
<dbReference type="NCBIfam" id="TIGR00551">
    <property type="entry name" value="nadB"/>
    <property type="match status" value="1"/>
</dbReference>
<organism evidence="15 16">
    <name type="scientific">OM182 bacterium BACL3 MAG-120619-bin3</name>
    <dbReference type="NCBI Taxonomy" id="1655593"/>
    <lineage>
        <taxon>Bacteria</taxon>
        <taxon>Pseudomonadati</taxon>
        <taxon>Pseudomonadota</taxon>
        <taxon>Gammaproteobacteria</taxon>
        <taxon>OMG group</taxon>
        <taxon>OM182 clade</taxon>
    </lineage>
</organism>
<evidence type="ECO:0000256" key="7">
    <source>
        <dbReference type="ARBA" id="ARBA00022642"/>
    </source>
</evidence>
<comment type="cofactor">
    <cofactor evidence="1 12">
        <name>FAD</name>
        <dbReference type="ChEBI" id="CHEBI:57692"/>
    </cofactor>
</comment>
<evidence type="ECO:0000256" key="4">
    <source>
        <dbReference type="ARBA" id="ARBA00012173"/>
    </source>
</evidence>
<dbReference type="EC" id="1.4.3.16" evidence="4 11"/>
<evidence type="ECO:0000256" key="1">
    <source>
        <dbReference type="ARBA" id="ARBA00001974"/>
    </source>
</evidence>
<dbReference type="Gene3D" id="3.50.50.60">
    <property type="entry name" value="FAD/NAD(P)-binding domain"/>
    <property type="match status" value="1"/>
</dbReference>
<dbReference type="Pfam" id="PF02910">
    <property type="entry name" value="Succ_DH_flav_C"/>
    <property type="match status" value="1"/>
</dbReference>
<evidence type="ECO:0000256" key="10">
    <source>
        <dbReference type="ARBA" id="ARBA00048305"/>
    </source>
</evidence>
<proteinExistence type="inferred from homology"/>
<evidence type="ECO:0000256" key="2">
    <source>
        <dbReference type="ARBA" id="ARBA00004950"/>
    </source>
</evidence>
<evidence type="ECO:0000256" key="8">
    <source>
        <dbReference type="ARBA" id="ARBA00022827"/>
    </source>
</evidence>
<dbReference type="PANTHER" id="PTHR42716:SF2">
    <property type="entry name" value="L-ASPARTATE OXIDASE, CHLOROPLASTIC"/>
    <property type="match status" value="1"/>
</dbReference>
<dbReference type="GO" id="GO:0008734">
    <property type="term" value="F:L-aspartate oxidase activity"/>
    <property type="evidence" value="ECO:0007669"/>
    <property type="project" value="UniProtKB-UniRule"/>
</dbReference>
<gene>
    <name evidence="15" type="ORF">ABR85_00165</name>
</gene>
<keyword evidence="9 12" id="KW-0560">Oxidoreductase</keyword>
<dbReference type="InterPro" id="IPR036188">
    <property type="entry name" value="FAD/NAD-bd_sf"/>
</dbReference>
<dbReference type="UniPathway" id="UPA00253">
    <property type="reaction ID" value="UER00326"/>
</dbReference>
<comment type="function">
    <text evidence="12">Catalyzes the oxidation of L-aspartate to iminoaspartate.</text>
</comment>
<dbReference type="Gene3D" id="1.20.58.100">
    <property type="entry name" value="Fumarate reductase/succinate dehydrogenase flavoprotein-like, C-terminal domain"/>
    <property type="match status" value="1"/>
</dbReference>
<keyword evidence="6 12" id="KW-0285">Flavoprotein</keyword>
<reference evidence="15 16" key="1">
    <citation type="submission" date="2015-10" db="EMBL/GenBank/DDBJ databases">
        <title>Metagenome-Assembled Genomes uncover a global brackish microbiome.</title>
        <authorList>
            <person name="Hugerth L.W."/>
            <person name="Larsson J."/>
            <person name="Alneberg J."/>
            <person name="Lindh M.V."/>
            <person name="Legrand C."/>
            <person name="Pinhassi J."/>
            <person name="Andersson A.F."/>
        </authorList>
    </citation>
    <scope>NUCLEOTIDE SEQUENCE [LARGE SCALE GENOMIC DNA]</scope>
    <source>
        <strain evidence="15">BACL22 MAG-120619-bin3</strain>
    </source>
</reference>
<dbReference type="InterPro" id="IPR003953">
    <property type="entry name" value="FAD-dep_OxRdtase_2_FAD-bd"/>
</dbReference>
<comment type="catalytic activity">
    <reaction evidence="10">
        <text>L-aspartate + O2 = iminosuccinate + H2O2</text>
        <dbReference type="Rhea" id="RHEA:25876"/>
        <dbReference type="ChEBI" id="CHEBI:15379"/>
        <dbReference type="ChEBI" id="CHEBI:16240"/>
        <dbReference type="ChEBI" id="CHEBI:29991"/>
        <dbReference type="ChEBI" id="CHEBI:77875"/>
        <dbReference type="EC" id="1.4.3.16"/>
    </reaction>
    <physiologicalReaction direction="left-to-right" evidence="10">
        <dbReference type="Rhea" id="RHEA:25877"/>
    </physiologicalReaction>
</comment>
<sequence>MTSSANPSQFDILIIGSGAAGLTLALRTADFARVAVLSKGKLSQGATFYAQGGIAAVLDSEDSIEAHVADTLNAGVGLCHREVVEQIVEHSAEAVSWLVDQGVPFTTIDGGAIHSNADAAPARSHTLSPTPPKLSDLHLTKEGGHSHRRIIHATDATGKAVFETLKNRALAHPNIHLLEGYTAVDLITKTDDAGKNVCVGAYVLNQSNEAVELVSSKFVALATGGASKAYLYTSNPDGASGDGIAMAWRAGCSVANLEFNQFHPTCLYHPHAKSFLITEALRGEGATLELPDGTRFMPDFDSREELAPRDIVARAIDHEMKRLGCDCVYLNITHKPAAFIKEHFPTIYSRCLEFGIDITQDRIPVVPAAHYTCGGVVVNQRGMTDITNLYAIGETSFTGLHGANRMASNSLLECFVIAFAAAQDIAGRFDATPLEINLPHWDASRVVDSDDEILVSHNWDELRRCMWDFVGIVRNDERLIRARKRINLLHEEVIDYYKRHRVTNDLLELRNLVLVSSLIIDSALTRKESRGLHFTLDYPDLAPEAEDTHLHP</sequence>
<dbReference type="Proteomes" id="UP000051242">
    <property type="component" value="Unassembled WGS sequence"/>
</dbReference>
<protein>
    <recommendedName>
        <fullName evidence="5 11">L-aspartate oxidase</fullName>
        <ecNumber evidence="4 11">1.4.3.16</ecNumber>
    </recommendedName>
</protein>
<dbReference type="SUPFAM" id="SSF56425">
    <property type="entry name" value="Succinate dehydrogenase/fumarate reductase flavoprotein, catalytic domain"/>
    <property type="match status" value="1"/>
</dbReference>
<comment type="subcellular location">
    <subcellularLocation>
        <location evidence="12">Cytoplasm</location>
    </subcellularLocation>
</comment>
<evidence type="ECO:0000256" key="9">
    <source>
        <dbReference type="ARBA" id="ARBA00023002"/>
    </source>
</evidence>
<dbReference type="FunFam" id="3.90.700.10:FF:000002">
    <property type="entry name" value="L-aspartate oxidase"/>
    <property type="match status" value="1"/>
</dbReference>
<evidence type="ECO:0000256" key="6">
    <source>
        <dbReference type="ARBA" id="ARBA00022630"/>
    </source>
</evidence>
<dbReference type="NCBIfam" id="NF006567">
    <property type="entry name" value="PRK09077.1"/>
    <property type="match status" value="1"/>
</dbReference>
<evidence type="ECO:0000256" key="12">
    <source>
        <dbReference type="RuleBase" id="RU362049"/>
    </source>
</evidence>
<evidence type="ECO:0000313" key="15">
    <source>
        <dbReference type="EMBL" id="KRO80841.1"/>
    </source>
</evidence>
<dbReference type="GO" id="GO:0034628">
    <property type="term" value="P:'de novo' NAD+ biosynthetic process from L-aspartate"/>
    <property type="evidence" value="ECO:0007669"/>
    <property type="project" value="TreeGrafter"/>
</dbReference>
<dbReference type="GO" id="GO:0005737">
    <property type="term" value="C:cytoplasm"/>
    <property type="evidence" value="ECO:0007669"/>
    <property type="project" value="UniProtKB-SubCell"/>
</dbReference>
<dbReference type="AlphaFoldDB" id="A0A0R2T0Z7"/>
<keyword evidence="7 12" id="KW-0662">Pyridine nucleotide biosynthesis</keyword>
<dbReference type="FunFam" id="1.20.58.100:FF:000002">
    <property type="entry name" value="L-aspartate oxidase"/>
    <property type="match status" value="1"/>
</dbReference>
<dbReference type="InterPro" id="IPR005288">
    <property type="entry name" value="NadB"/>
</dbReference>
<dbReference type="SUPFAM" id="SSF46977">
    <property type="entry name" value="Succinate dehydrogenase/fumarate reductase flavoprotein C-terminal domain"/>
    <property type="match status" value="1"/>
</dbReference>
<comment type="similarity">
    <text evidence="3 12">Belongs to the FAD-dependent oxidoreductase 2 family. NadB subfamily.</text>
</comment>
<dbReference type="InterPro" id="IPR037099">
    <property type="entry name" value="Fum_R/Succ_DH_flav-like_C_sf"/>
</dbReference>
<dbReference type="InterPro" id="IPR027477">
    <property type="entry name" value="Succ_DH/fumarate_Rdtase_cat_sf"/>
</dbReference>
<name>A0A0R2T0Z7_9GAMM</name>
<evidence type="ECO:0000256" key="5">
    <source>
        <dbReference type="ARBA" id="ARBA00021901"/>
    </source>
</evidence>
<dbReference type="PRINTS" id="PR00368">
    <property type="entry name" value="FADPNR"/>
</dbReference>
<evidence type="ECO:0000259" key="13">
    <source>
        <dbReference type="Pfam" id="PF00890"/>
    </source>
</evidence>
<keyword evidence="8 12" id="KW-0274">FAD</keyword>
<comment type="caution">
    <text evidence="15">The sequence shown here is derived from an EMBL/GenBank/DDBJ whole genome shotgun (WGS) entry which is preliminary data.</text>
</comment>
<comment type="pathway">
    <text evidence="2 12">Cofactor biosynthesis; NAD(+) biosynthesis; iminoaspartate from L-aspartate (oxidase route): step 1/1.</text>
</comment>
<feature type="domain" description="FAD-dependent oxidoreductase 2 FAD-binding" evidence="13">
    <location>
        <begin position="11"/>
        <end position="411"/>
    </location>
</feature>
<evidence type="ECO:0000259" key="14">
    <source>
        <dbReference type="Pfam" id="PF02910"/>
    </source>
</evidence>
<dbReference type="Pfam" id="PF00890">
    <property type="entry name" value="FAD_binding_2"/>
    <property type="match status" value="1"/>
</dbReference>
<accession>A0A0R2T0Z7</accession>
<evidence type="ECO:0000256" key="3">
    <source>
        <dbReference type="ARBA" id="ARBA00008562"/>
    </source>
</evidence>
<feature type="domain" description="Fumarate reductase/succinate dehydrogenase flavoprotein-like C-terminal" evidence="14">
    <location>
        <begin position="460"/>
        <end position="540"/>
    </location>
</feature>
<evidence type="ECO:0000313" key="16">
    <source>
        <dbReference type="Proteomes" id="UP000051242"/>
    </source>
</evidence>
<dbReference type="InterPro" id="IPR015939">
    <property type="entry name" value="Fum_Rdtase/Succ_DH_flav-like_C"/>
</dbReference>
<evidence type="ECO:0000256" key="11">
    <source>
        <dbReference type="NCBIfam" id="TIGR00551"/>
    </source>
</evidence>